<dbReference type="InterPro" id="IPR036390">
    <property type="entry name" value="WH_DNA-bd_sf"/>
</dbReference>
<dbReference type="InterPro" id="IPR036388">
    <property type="entry name" value="WH-like_DNA-bd_sf"/>
</dbReference>
<dbReference type="RefSeq" id="WP_338539127.1">
    <property type="nucleotide sequence ID" value="NZ_CP104874.1"/>
</dbReference>
<dbReference type="InterPro" id="IPR000847">
    <property type="entry name" value="LysR_HTH_N"/>
</dbReference>
<proteinExistence type="inferred from homology"/>
<sequence>MQFTLRRLTVFATLARTGHFGRAADALGLAQPTVSGEIRGLERTLGVRLFERSRAGTTLTPAGRELLPAAQEVLDAAHRFDSAVDRVSATREVVRLAASPSLVNRVVPQALRAVGALDDGPLVEVVEVLTGGVSAALTAGEAEVGIGHLVDRVAGTKRATLGADELCVLAARGRLAAGEPADLGALEDLRLLIWPREQNPAYYDLVLRACDANGAHPRVVESTTRFSGSYSYLLTDGQAFALVPIDYAREAPASLAWAPLRRPARLPLHVTWRNDPTRGAQVLLEALSRTSREGA</sequence>
<comment type="similarity">
    <text evidence="1">Belongs to the LysR transcriptional regulatory family.</text>
</comment>
<evidence type="ECO:0000259" key="5">
    <source>
        <dbReference type="PROSITE" id="PS50931"/>
    </source>
</evidence>
<evidence type="ECO:0000313" key="6">
    <source>
        <dbReference type="EMBL" id="WWF06627.1"/>
    </source>
</evidence>
<gene>
    <name evidence="6" type="ORF">N5P18_07085</name>
</gene>
<dbReference type="Gene3D" id="3.40.190.10">
    <property type="entry name" value="Periplasmic binding protein-like II"/>
    <property type="match status" value="2"/>
</dbReference>
<keyword evidence="7" id="KW-1185">Reference proteome</keyword>
<dbReference type="Proteomes" id="UP001381003">
    <property type="component" value="Chromosome"/>
</dbReference>
<dbReference type="SUPFAM" id="SSF46785">
    <property type="entry name" value="Winged helix' DNA-binding domain"/>
    <property type="match status" value="1"/>
</dbReference>
<accession>A0ABZ2FH10</accession>
<name>A0ABZ2FH10_9MICO</name>
<protein>
    <submittedName>
        <fullName evidence="6">LysR family transcriptional regulator</fullName>
    </submittedName>
</protein>
<keyword evidence="4" id="KW-0804">Transcription</keyword>
<keyword evidence="2" id="KW-0805">Transcription regulation</keyword>
<organism evidence="6 7">
    <name type="scientific">Janibacter terrae</name>
    <dbReference type="NCBI Taxonomy" id="103817"/>
    <lineage>
        <taxon>Bacteria</taxon>
        <taxon>Bacillati</taxon>
        <taxon>Actinomycetota</taxon>
        <taxon>Actinomycetes</taxon>
        <taxon>Micrococcales</taxon>
        <taxon>Intrasporangiaceae</taxon>
        <taxon>Janibacter</taxon>
    </lineage>
</organism>
<dbReference type="Gene3D" id="1.10.10.10">
    <property type="entry name" value="Winged helix-like DNA-binding domain superfamily/Winged helix DNA-binding domain"/>
    <property type="match status" value="1"/>
</dbReference>
<evidence type="ECO:0000313" key="7">
    <source>
        <dbReference type="Proteomes" id="UP001381003"/>
    </source>
</evidence>
<dbReference type="InterPro" id="IPR005119">
    <property type="entry name" value="LysR_subst-bd"/>
</dbReference>
<feature type="domain" description="HTH lysR-type" evidence="5">
    <location>
        <begin position="3"/>
        <end position="60"/>
    </location>
</feature>
<dbReference type="PRINTS" id="PR00039">
    <property type="entry name" value="HTHLYSR"/>
</dbReference>
<dbReference type="SUPFAM" id="SSF53850">
    <property type="entry name" value="Periplasmic binding protein-like II"/>
    <property type="match status" value="1"/>
</dbReference>
<dbReference type="PANTHER" id="PTHR30346:SF0">
    <property type="entry name" value="HCA OPERON TRANSCRIPTIONAL ACTIVATOR HCAR"/>
    <property type="match status" value="1"/>
</dbReference>
<dbReference type="PANTHER" id="PTHR30346">
    <property type="entry name" value="TRANSCRIPTIONAL DUAL REGULATOR HCAR-RELATED"/>
    <property type="match status" value="1"/>
</dbReference>
<dbReference type="Pfam" id="PF03466">
    <property type="entry name" value="LysR_substrate"/>
    <property type="match status" value="1"/>
</dbReference>
<dbReference type="EMBL" id="CP104874">
    <property type="protein sequence ID" value="WWF06627.1"/>
    <property type="molecule type" value="Genomic_DNA"/>
</dbReference>
<evidence type="ECO:0000256" key="2">
    <source>
        <dbReference type="ARBA" id="ARBA00023015"/>
    </source>
</evidence>
<reference evidence="6 7" key="1">
    <citation type="submission" date="2022-09" db="EMBL/GenBank/DDBJ databases">
        <title>Complete genome sequence of Janibacter terrae strain COS04-44, PCL-degrading bacteria isolated from oil spilled coast.</title>
        <authorList>
            <person name="Park H."/>
            <person name="Kim J.Y."/>
            <person name="An S.H."/>
            <person name="Lee C.M."/>
            <person name="Weon H.-Y."/>
        </authorList>
    </citation>
    <scope>NUCLEOTIDE SEQUENCE [LARGE SCALE GENOMIC DNA]</scope>
    <source>
        <strain evidence="6 7">COS04-44</strain>
    </source>
</reference>
<evidence type="ECO:0000256" key="1">
    <source>
        <dbReference type="ARBA" id="ARBA00009437"/>
    </source>
</evidence>
<dbReference type="Pfam" id="PF00126">
    <property type="entry name" value="HTH_1"/>
    <property type="match status" value="1"/>
</dbReference>
<evidence type="ECO:0000256" key="4">
    <source>
        <dbReference type="ARBA" id="ARBA00023163"/>
    </source>
</evidence>
<evidence type="ECO:0000256" key="3">
    <source>
        <dbReference type="ARBA" id="ARBA00023125"/>
    </source>
</evidence>
<keyword evidence="3" id="KW-0238">DNA-binding</keyword>
<dbReference type="PROSITE" id="PS50931">
    <property type="entry name" value="HTH_LYSR"/>
    <property type="match status" value="1"/>
</dbReference>